<name>A0A7V8SXK2_9BACT</name>
<reference evidence="1" key="1">
    <citation type="submission" date="2020-06" db="EMBL/GenBank/DDBJ databases">
        <title>Legume-microbial interactions unlock mineral nutrients during tropical forest succession.</title>
        <authorList>
            <person name="Epihov D.Z."/>
        </authorList>
    </citation>
    <scope>NUCLEOTIDE SEQUENCE [LARGE SCALE GENOMIC DNA]</scope>
    <source>
        <strain evidence="1">Pan2503</strain>
    </source>
</reference>
<organism evidence="1 2">
    <name type="scientific">Candidatus Acidiferrum panamense</name>
    <dbReference type="NCBI Taxonomy" id="2741543"/>
    <lineage>
        <taxon>Bacteria</taxon>
        <taxon>Pseudomonadati</taxon>
        <taxon>Acidobacteriota</taxon>
        <taxon>Terriglobia</taxon>
        <taxon>Candidatus Acidiferrales</taxon>
        <taxon>Candidatus Acidiferrum</taxon>
    </lineage>
</organism>
<evidence type="ECO:0000313" key="1">
    <source>
        <dbReference type="EMBL" id="MBA0086083.1"/>
    </source>
</evidence>
<proteinExistence type="predicted"/>
<dbReference type="AlphaFoldDB" id="A0A7V8SXK2"/>
<keyword evidence="2" id="KW-1185">Reference proteome</keyword>
<protein>
    <recommendedName>
        <fullName evidence="3">DUF2188 domain-containing protein</fullName>
    </recommendedName>
</protein>
<accession>A0A7V8SXK2</accession>
<sequence length="66" mass="7620">MHADRVEISWDAAKSNWLVRIVTGEEVIRRHCKAPKDADEQTLRSAAKKTVQEEGYEPDVELSIRR</sequence>
<gene>
    <name evidence="1" type="ORF">HRJ53_13930</name>
</gene>
<comment type="caution">
    <text evidence="1">The sequence shown here is derived from an EMBL/GenBank/DDBJ whole genome shotgun (WGS) entry which is preliminary data.</text>
</comment>
<dbReference type="Proteomes" id="UP000567293">
    <property type="component" value="Unassembled WGS sequence"/>
</dbReference>
<evidence type="ECO:0000313" key="2">
    <source>
        <dbReference type="Proteomes" id="UP000567293"/>
    </source>
</evidence>
<dbReference type="EMBL" id="JACDQQ010001349">
    <property type="protein sequence ID" value="MBA0086083.1"/>
    <property type="molecule type" value="Genomic_DNA"/>
</dbReference>
<evidence type="ECO:0008006" key="3">
    <source>
        <dbReference type="Google" id="ProtNLM"/>
    </source>
</evidence>